<reference key="2">
    <citation type="submission" date="2011-10" db="EMBL/GenBank/DDBJ databases">
        <title>The genome and transcriptome sequence of Clonorchis sinensis provide insights into the carcinogenic liver fluke.</title>
        <authorList>
            <person name="Wang X."/>
            <person name="Huang Y."/>
            <person name="Chen W."/>
            <person name="Liu H."/>
            <person name="Guo L."/>
            <person name="Chen Y."/>
            <person name="Luo F."/>
            <person name="Zhou W."/>
            <person name="Sun J."/>
            <person name="Mao Q."/>
            <person name="Liang P."/>
            <person name="Zhou C."/>
            <person name="Tian Y."/>
            <person name="Men J."/>
            <person name="Lv X."/>
            <person name="Huang L."/>
            <person name="Zhou J."/>
            <person name="Hu Y."/>
            <person name="Li R."/>
            <person name="Zhang F."/>
            <person name="Lei H."/>
            <person name="Li X."/>
            <person name="Hu X."/>
            <person name="Liang C."/>
            <person name="Xu J."/>
            <person name="Wu Z."/>
            <person name="Yu X."/>
        </authorList>
    </citation>
    <scope>NUCLEOTIDE SEQUENCE</scope>
    <source>
        <strain>Henan</strain>
    </source>
</reference>
<proteinExistence type="predicted"/>
<dbReference type="EMBL" id="DF143404">
    <property type="protein sequence ID" value="GAA53028.1"/>
    <property type="molecule type" value="Genomic_DNA"/>
</dbReference>
<evidence type="ECO:0000313" key="2">
    <source>
        <dbReference type="Proteomes" id="UP000008909"/>
    </source>
</evidence>
<dbReference type="Proteomes" id="UP000008909">
    <property type="component" value="Unassembled WGS sequence"/>
</dbReference>
<protein>
    <submittedName>
        <fullName evidence="1">Uncharacterized protein</fullName>
    </submittedName>
</protein>
<dbReference type="AlphaFoldDB" id="G7YJ95"/>
<keyword evidence="2" id="KW-1185">Reference proteome</keyword>
<organism evidence="1 2">
    <name type="scientific">Clonorchis sinensis</name>
    <name type="common">Chinese liver fluke</name>
    <dbReference type="NCBI Taxonomy" id="79923"/>
    <lineage>
        <taxon>Eukaryota</taxon>
        <taxon>Metazoa</taxon>
        <taxon>Spiralia</taxon>
        <taxon>Lophotrochozoa</taxon>
        <taxon>Platyhelminthes</taxon>
        <taxon>Trematoda</taxon>
        <taxon>Digenea</taxon>
        <taxon>Opisthorchiida</taxon>
        <taxon>Opisthorchiata</taxon>
        <taxon>Opisthorchiidae</taxon>
        <taxon>Clonorchis</taxon>
    </lineage>
</organism>
<accession>G7YJ95</accession>
<reference evidence="1" key="1">
    <citation type="journal article" date="2011" name="Genome Biol.">
        <title>The draft genome of the carcinogenic human liver fluke Clonorchis sinensis.</title>
        <authorList>
            <person name="Wang X."/>
            <person name="Chen W."/>
            <person name="Huang Y."/>
            <person name="Sun J."/>
            <person name="Men J."/>
            <person name="Liu H."/>
            <person name="Luo F."/>
            <person name="Guo L."/>
            <person name="Lv X."/>
            <person name="Deng C."/>
            <person name="Zhou C."/>
            <person name="Fan Y."/>
            <person name="Li X."/>
            <person name="Huang L."/>
            <person name="Hu Y."/>
            <person name="Liang C."/>
            <person name="Hu X."/>
            <person name="Xu J."/>
            <person name="Yu X."/>
        </authorList>
    </citation>
    <scope>NUCLEOTIDE SEQUENCE [LARGE SCALE GENOMIC DNA]</scope>
    <source>
        <strain evidence="1">Henan</strain>
    </source>
</reference>
<sequence length="474" mass="53634">MLSSLATVRAKAAKPTTLTEDELSISVNPKEKQQQLNVPSKIQLVHIKEHDDFGRLIQKYLHLFLLFEDENDIVCIFQLNEAFVTGYLNPGEVPDCRTSLQIWQPNISRRIEAYSHHRHIVQVPPRVSDSLLLGVVYRSPSSPPEDDQFLIRTLGQLASGYHFTNMLLVGDLKAPKAPWMELQRVGLSGPFAAAPTKVVQQSAWTQHVIAPTRYRAGQQPSLLDLVITNERHFVDQMIINAPLGRQKYRTQRVNSKLLPSTLFRNAHLPDQLNPGPASVADIYRTIAQKLHEANAMFVTKKTSTQSDDPQATQKDLASSGKAVSTIFQKFDYGRRNVLFKYVRHRRRNKPSVFSSRDRNGEPTSDPIAASEVYREHFACLYSVSASSSHAILSRRNYELPLTDLVFAVEDLYQMLPDEVHPMILKEMHLTLQIISTWLFVSRLTSAAFPLPGKKRLPRQLTTPVTDCRLTPTGL</sequence>
<gene>
    <name evidence="1" type="ORF">CLF_109370</name>
</gene>
<evidence type="ECO:0000313" key="1">
    <source>
        <dbReference type="EMBL" id="GAA53028.1"/>
    </source>
</evidence>
<name>G7YJ95_CLOSI</name>